<dbReference type="SUPFAM" id="SSF58113">
    <property type="entry name" value="Apolipoprotein A-I"/>
    <property type="match status" value="1"/>
</dbReference>
<dbReference type="Gene3D" id="1.20.120.20">
    <property type="entry name" value="Apolipoprotein"/>
    <property type="match status" value="1"/>
</dbReference>
<keyword evidence="1" id="KW-0175">Coiled coil</keyword>
<dbReference type="EMBL" id="CADCVN010000985">
    <property type="protein sequence ID" value="CAA9512252.1"/>
    <property type="molecule type" value="Genomic_DNA"/>
</dbReference>
<sequence length="255" mass="28560">MTNPLKTQITEDLQKAKEEGKVRSERIREIVKAAVAQATSELKEGSGEMRIIIKEAVSTVIDNLKEKGEELKEEVTASIEGAIEGFSSSRRQSIAKTQAEVKQLQSQIDLEENELQNQIDKALIDLEETGNETSPRIKSSIEAAINSLKDSEEVGLMRKRYAQLQTQLAVLQANLAARYGERGEDVKKHLDDARTWYDRAQIQAEATAEQVKDKRAEFEIKIGEAGTALAKNEKRVKQLLKELWHSVTDSSQAKK</sequence>
<dbReference type="AlphaFoldDB" id="A0A6J4T3G9"/>
<evidence type="ECO:0008006" key="3">
    <source>
        <dbReference type="Google" id="ProtNLM"/>
    </source>
</evidence>
<accession>A0A6J4T3G9</accession>
<organism evidence="2">
    <name type="scientific">uncultured Segetibacter sp</name>
    <dbReference type="NCBI Taxonomy" id="481133"/>
    <lineage>
        <taxon>Bacteria</taxon>
        <taxon>Pseudomonadati</taxon>
        <taxon>Bacteroidota</taxon>
        <taxon>Chitinophagia</taxon>
        <taxon>Chitinophagales</taxon>
        <taxon>Chitinophagaceae</taxon>
        <taxon>Segetibacter</taxon>
        <taxon>environmental samples</taxon>
    </lineage>
</organism>
<name>A0A6J4T3G9_9BACT</name>
<evidence type="ECO:0000256" key="1">
    <source>
        <dbReference type="SAM" id="Coils"/>
    </source>
</evidence>
<reference evidence="2" key="1">
    <citation type="submission" date="2020-02" db="EMBL/GenBank/DDBJ databases">
        <authorList>
            <person name="Meier V. D."/>
        </authorList>
    </citation>
    <scope>NUCLEOTIDE SEQUENCE</scope>
    <source>
        <strain evidence="2">AVDCRST_MAG96</strain>
    </source>
</reference>
<protein>
    <recommendedName>
        <fullName evidence="3">Histidine kinase</fullName>
    </recommendedName>
</protein>
<gene>
    <name evidence="2" type="ORF">AVDCRST_MAG96-2518</name>
</gene>
<evidence type="ECO:0000313" key="2">
    <source>
        <dbReference type="EMBL" id="CAA9512252.1"/>
    </source>
</evidence>
<proteinExistence type="predicted"/>
<feature type="coiled-coil region" evidence="1">
    <location>
        <begin position="54"/>
        <end position="132"/>
    </location>
</feature>